<accession>A0A426FPG8</accession>
<keyword evidence="4" id="KW-1185">Reference proteome</keyword>
<evidence type="ECO:0000256" key="2">
    <source>
        <dbReference type="SAM" id="Coils"/>
    </source>
</evidence>
<evidence type="ECO:0000313" key="3">
    <source>
        <dbReference type="EMBL" id="RRN44554.1"/>
    </source>
</evidence>
<dbReference type="AlphaFoldDB" id="A0A426FPG8"/>
<reference evidence="3 4" key="1">
    <citation type="submission" date="2018-11" db="EMBL/GenBank/DDBJ databases">
        <title>Genome sequencing of Lautropia sp. KCOM 2505 (= ChDC F240).</title>
        <authorList>
            <person name="Kook J.-K."/>
            <person name="Park S.-N."/>
            <person name="Lim Y.K."/>
        </authorList>
    </citation>
    <scope>NUCLEOTIDE SEQUENCE [LARGE SCALE GENOMIC DNA]</scope>
    <source>
        <strain evidence="3 4">KCOM 2505</strain>
    </source>
</reference>
<dbReference type="RefSeq" id="WP_125096746.1">
    <property type="nucleotide sequence ID" value="NZ_RRUE01000002.1"/>
</dbReference>
<gene>
    <name evidence="3" type="ORF">EHV23_14870</name>
</gene>
<dbReference type="Proteomes" id="UP000270261">
    <property type="component" value="Unassembled WGS sequence"/>
</dbReference>
<dbReference type="InterPro" id="IPR016772">
    <property type="entry name" value="UCP020408"/>
</dbReference>
<organism evidence="3 4">
    <name type="scientific">Lautropia dentalis</name>
    <dbReference type="NCBI Taxonomy" id="2490857"/>
    <lineage>
        <taxon>Bacteria</taxon>
        <taxon>Pseudomonadati</taxon>
        <taxon>Pseudomonadota</taxon>
        <taxon>Betaproteobacteria</taxon>
        <taxon>Burkholderiales</taxon>
        <taxon>Burkholderiaceae</taxon>
        <taxon>Lautropia</taxon>
    </lineage>
</organism>
<evidence type="ECO:0000313" key="4">
    <source>
        <dbReference type="Proteomes" id="UP000270261"/>
    </source>
</evidence>
<sequence length="447" mass="50198">MQDRELYLGERPTLAILKNPAESALDISNFEPTMRQPSRLPASDNGSRRRKLWDLAAHCHCPIVGLCLSMGTLRKLAARTMDAPLPQDDYELHVNAVNECRRRGSLSELLQKELDQRYAMAVRKLGAVKTADALYAQWQQFIARNETTAGLWACMTHPRCDAATAERIYREVHMLQHQASASTRDRDERYHALAEEHARCQQDIEKAQQRYQQLQVDKAAETEALNAEVQRLRADNAGKENTIRQLQEELEALRRQAEDLDSRIELSQQVRWLSERNQELMQRIVDMRRNITAPGSAPEQPATTPLDATTAREDVPEAHATENGCPACSPSADQLDSRAVLCVGGRHAAISIYRRIVEKKGGRFIHHDGGREDSVHRLDASLAAADLVICQAGCISHSAYWLVKDHCKRTGKRCVYVDKPSASAFERGLVQGVQDARTIPITVDTEA</sequence>
<evidence type="ECO:0000256" key="1">
    <source>
        <dbReference type="ARBA" id="ARBA00007189"/>
    </source>
</evidence>
<dbReference type="Pfam" id="PF10087">
    <property type="entry name" value="DUF2325"/>
    <property type="match status" value="1"/>
</dbReference>
<comment type="caution">
    <text evidence="3">The sequence shown here is derived from an EMBL/GenBank/DDBJ whole genome shotgun (WGS) entry which is preliminary data.</text>
</comment>
<comment type="similarity">
    <text evidence="1">Belongs to the UPF0751 family.</text>
</comment>
<protein>
    <submittedName>
        <fullName evidence="3">DUF2325 domain-containing protein</fullName>
    </submittedName>
</protein>
<feature type="coiled-coil region" evidence="2">
    <location>
        <begin position="190"/>
        <end position="290"/>
    </location>
</feature>
<dbReference type="EMBL" id="RRUE01000002">
    <property type="protein sequence ID" value="RRN44554.1"/>
    <property type="molecule type" value="Genomic_DNA"/>
</dbReference>
<proteinExistence type="inferred from homology"/>
<dbReference type="Gene3D" id="1.10.287.1490">
    <property type="match status" value="1"/>
</dbReference>
<keyword evidence="2" id="KW-0175">Coiled coil</keyword>
<dbReference type="OrthoDB" id="5296275at2"/>
<name>A0A426FPG8_9BURK</name>